<organism evidence="1 2">
    <name type="scientific">Paenibacillus septentrionalis</name>
    <dbReference type="NCBI Taxonomy" id="429342"/>
    <lineage>
        <taxon>Bacteria</taxon>
        <taxon>Bacillati</taxon>
        <taxon>Bacillota</taxon>
        <taxon>Bacilli</taxon>
        <taxon>Bacillales</taxon>
        <taxon>Paenibacillaceae</taxon>
        <taxon>Paenibacillus</taxon>
    </lineage>
</organism>
<accession>A0ABW1V0J6</accession>
<dbReference type="Pfam" id="PF10898">
    <property type="entry name" value="DUF2716"/>
    <property type="match status" value="1"/>
</dbReference>
<dbReference type="Proteomes" id="UP001596233">
    <property type="component" value="Unassembled WGS sequence"/>
</dbReference>
<evidence type="ECO:0000313" key="2">
    <source>
        <dbReference type="Proteomes" id="UP001596233"/>
    </source>
</evidence>
<keyword evidence="2" id="KW-1185">Reference proteome</keyword>
<gene>
    <name evidence="1" type="ORF">ACFP56_05140</name>
</gene>
<dbReference type="RefSeq" id="WP_379231899.1">
    <property type="nucleotide sequence ID" value="NZ_JBHSTE010000002.1"/>
</dbReference>
<comment type="caution">
    <text evidence="1">The sequence shown here is derived from an EMBL/GenBank/DDBJ whole genome shotgun (WGS) entry which is preliminary data.</text>
</comment>
<reference evidence="2" key="1">
    <citation type="journal article" date="2019" name="Int. J. Syst. Evol. Microbiol.">
        <title>The Global Catalogue of Microorganisms (GCM) 10K type strain sequencing project: providing services to taxonomists for standard genome sequencing and annotation.</title>
        <authorList>
            <consortium name="The Broad Institute Genomics Platform"/>
            <consortium name="The Broad Institute Genome Sequencing Center for Infectious Disease"/>
            <person name="Wu L."/>
            <person name="Ma J."/>
        </authorList>
    </citation>
    <scope>NUCLEOTIDE SEQUENCE [LARGE SCALE GENOMIC DNA]</scope>
    <source>
        <strain evidence="2">PCU 280</strain>
    </source>
</reference>
<proteinExistence type="predicted"/>
<evidence type="ECO:0000313" key="1">
    <source>
        <dbReference type="EMBL" id="MFC6331999.1"/>
    </source>
</evidence>
<name>A0ABW1V0J6_9BACL</name>
<dbReference type="InterPro" id="IPR020323">
    <property type="entry name" value="DUF2716"/>
</dbReference>
<sequence>MYWQELDDNLDNSIWNKIYTEFRFKPSIHAKDWPSFIAPSPHVVYDISNLYGAQFNETYNDLERSVLKAFVKCTDIGESVYALDWQHSSYSFKPHTQPVGDDNWPIKLYPDGDYYFFISRDFSWGYLGHPWEQSICVFGEQLLSSFEEDKPLLFSKMIRSTRRA</sequence>
<protein>
    <submittedName>
        <fullName evidence="1">DUF2716 domain-containing protein</fullName>
    </submittedName>
</protein>
<dbReference type="EMBL" id="JBHSTE010000002">
    <property type="protein sequence ID" value="MFC6331999.1"/>
    <property type="molecule type" value="Genomic_DNA"/>
</dbReference>